<evidence type="ECO:0000313" key="4">
    <source>
        <dbReference type="Proteomes" id="UP001241537"/>
    </source>
</evidence>
<feature type="transmembrane region" description="Helical" evidence="1">
    <location>
        <begin position="26"/>
        <end position="44"/>
    </location>
</feature>
<feature type="transmembrane region" description="Helical" evidence="1">
    <location>
        <begin position="141"/>
        <end position="160"/>
    </location>
</feature>
<feature type="transmembrane region" description="Helical" evidence="1">
    <location>
        <begin position="215"/>
        <end position="236"/>
    </location>
</feature>
<evidence type="ECO:0000259" key="2">
    <source>
        <dbReference type="Pfam" id="PF02517"/>
    </source>
</evidence>
<dbReference type="GO" id="GO:0004175">
    <property type="term" value="F:endopeptidase activity"/>
    <property type="evidence" value="ECO:0007669"/>
    <property type="project" value="UniProtKB-ARBA"/>
</dbReference>
<feature type="domain" description="CAAX prenyl protease 2/Lysostaphin resistance protein A-like" evidence="2">
    <location>
        <begin position="141"/>
        <end position="227"/>
    </location>
</feature>
<dbReference type="GO" id="GO:0006508">
    <property type="term" value="P:proteolysis"/>
    <property type="evidence" value="ECO:0007669"/>
    <property type="project" value="UniProtKB-KW"/>
</dbReference>
<dbReference type="PANTHER" id="PTHR36435">
    <property type="entry name" value="SLR1288 PROTEIN"/>
    <property type="match status" value="1"/>
</dbReference>
<feature type="transmembrane region" description="Helical" evidence="1">
    <location>
        <begin position="248"/>
        <end position="270"/>
    </location>
</feature>
<dbReference type="Proteomes" id="UP001241537">
    <property type="component" value="Unassembled WGS sequence"/>
</dbReference>
<dbReference type="Pfam" id="PF02517">
    <property type="entry name" value="Rce1-like"/>
    <property type="match status" value="1"/>
</dbReference>
<sequence>MEFSGMTGEQKAWMILAGMGKAVSPLLLYICMPSLCMALGYLLFHGEMSRAEFFRYGGNFYTAAGMACSLFLLYWRSSRRGESFCEDATLFPESFRAGRAALFVLFGGALSLFVSALITLGGAGTAGYRESVAGLLEGPDLLFSVITVSLLSPLLEEVVFRGYMLNTMLRRFGLRRAVFGSAILFAICHVNPIWVLYAFPAGLLLAVLSIREDNILYGIFLHIGFNLPSAVLAVLYRANPEMRGRMDTAVLLALLFLTAGGMLWLLSGYFERSVPELGRAAIRWGIKNFRGKRK</sequence>
<feature type="transmembrane region" description="Helical" evidence="1">
    <location>
        <begin position="100"/>
        <end position="121"/>
    </location>
</feature>
<gene>
    <name evidence="3" type="ORF">J2S20_001928</name>
</gene>
<dbReference type="GO" id="GO:0080120">
    <property type="term" value="P:CAAX-box protein maturation"/>
    <property type="evidence" value="ECO:0007669"/>
    <property type="project" value="UniProtKB-ARBA"/>
</dbReference>
<reference evidence="3" key="1">
    <citation type="submission" date="2023-07" db="EMBL/GenBank/DDBJ databases">
        <title>Genomic Encyclopedia of Type Strains, Phase IV (KMG-IV): sequencing the most valuable type-strain genomes for metagenomic binning, comparative biology and taxonomic classification.</title>
        <authorList>
            <person name="Goeker M."/>
        </authorList>
    </citation>
    <scope>NUCLEOTIDE SEQUENCE</scope>
    <source>
        <strain evidence="3">DSM 19659</strain>
    </source>
</reference>
<keyword evidence="1" id="KW-1133">Transmembrane helix</keyword>
<evidence type="ECO:0000313" key="3">
    <source>
        <dbReference type="EMBL" id="MDQ0153218.1"/>
    </source>
</evidence>
<proteinExistence type="predicted"/>
<comment type="caution">
    <text evidence="3">The sequence shown here is derived from an EMBL/GenBank/DDBJ whole genome shotgun (WGS) entry which is preliminary data.</text>
</comment>
<dbReference type="PANTHER" id="PTHR36435:SF1">
    <property type="entry name" value="CAAX AMINO TERMINAL PROTEASE FAMILY PROTEIN"/>
    <property type="match status" value="1"/>
</dbReference>
<name>A0AAE4AKS5_9FIRM</name>
<dbReference type="EMBL" id="JAUSTO010000014">
    <property type="protein sequence ID" value="MDQ0153218.1"/>
    <property type="molecule type" value="Genomic_DNA"/>
</dbReference>
<keyword evidence="1" id="KW-0472">Membrane</keyword>
<dbReference type="InterPro" id="IPR003675">
    <property type="entry name" value="Rce1/LyrA-like_dom"/>
</dbReference>
<keyword evidence="3" id="KW-0645">Protease</keyword>
<protein>
    <submittedName>
        <fullName evidence="3">Membrane protease YdiL (CAAX protease family)</fullName>
    </submittedName>
</protein>
<evidence type="ECO:0000256" key="1">
    <source>
        <dbReference type="SAM" id="Phobius"/>
    </source>
</evidence>
<keyword evidence="1" id="KW-0812">Transmembrane</keyword>
<organism evidence="3 4">
    <name type="scientific">Moryella indoligenes</name>
    <dbReference type="NCBI Taxonomy" id="371674"/>
    <lineage>
        <taxon>Bacteria</taxon>
        <taxon>Bacillati</taxon>
        <taxon>Bacillota</taxon>
        <taxon>Clostridia</taxon>
        <taxon>Lachnospirales</taxon>
        <taxon>Lachnospiraceae</taxon>
        <taxon>Moryella</taxon>
    </lineage>
</organism>
<dbReference type="InterPro" id="IPR052710">
    <property type="entry name" value="CAAX_protease"/>
</dbReference>
<dbReference type="RefSeq" id="WP_307255216.1">
    <property type="nucleotide sequence ID" value="NZ_JAUSTO010000014.1"/>
</dbReference>
<accession>A0AAE4AKS5</accession>
<feature type="transmembrane region" description="Helical" evidence="1">
    <location>
        <begin position="56"/>
        <end position="75"/>
    </location>
</feature>
<feature type="transmembrane region" description="Helical" evidence="1">
    <location>
        <begin position="181"/>
        <end position="209"/>
    </location>
</feature>
<dbReference type="AlphaFoldDB" id="A0AAE4AKS5"/>
<keyword evidence="4" id="KW-1185">Reference proteome</keyword>
<keyword evidence="3" id="KW-0378">Hydrolase</keyword>